<dbReference type="GeneID" id="55656958"/>
<dbReference type="EMBL" id="CP026304">
    <property type="protein sequence ID" value="AVZ73616.1"/>
    <property type="molecule type" value="Genomic_DNA"/>
</dbReference>
<dbReference type="Proteomes" id="UP000244201">
    <property type="component" value="Chromosome"/>
</dbReference>
<reference evidence="1 2" key="1">
    <citation type="submission" date="2018-01" db="EMBL/GenBank/DDBJ databases">
        <title>Complete genome sequence of Streptomyces lunaelactis MM109T, a Ferroverdin A producer isolated from cave moonmilk deposits.</title>
        <authorList>
            <person name="Naome A."/>
            <person name="Martinet L."/>
            <person name="Maciejewska M."/>
            <person name="Anderssen S."/>
            <person name="Adam D."/>
            <person name="Tenconi E."/>
            <person name="Deflandre B."/>
            <person name="Arguelles-Arias A."/>
            <person name="Calusinska M."/>
            <person name="Copieters W."/>
            <person name="Karim L."/>
            <person name="Hanikenne M."/>
            <person name="Baurain D."/>
            <person name="van Wezel G."/>
            <person name="Smargiasso N."/>
            <person name="de Pauw E."/>
            <person name="Delfosse P."/>
            <person name="Rigali S."/>
        </authorList>
    </citation>
    <scope>NUCLEOTIDE SEQUENCE [LARGE SCALE GENOMIC DNA]</scope>
    <source>
        <strain evidence="1 2">MM109</strain>
    </source>
</reference>
<dbReference type="KEGG" id="slk:SLUN_16980"/>
<name>A0A2R4T3D5_9ACTN</name>
<dbReference type="RefSeq" id="WP_108149293.1">
    <property type="nucleotide sequence ID" value="NZ_CP026304.1"/>
</dbReference>
<evidence type="ECO:0000313" key="2">
    <source>
        <dbReference type="Proteomes" id="UP000244201"/>
    </source>
</evidence>
<keyword evidence="2" id="KW-1185">Reference proteome</keyword>
<dbReference type="OrthoDB" id="4551551at2"/>
<organism evidence="1 2">
    <name type="scientific">Streptomyces lunaelactis</name>
    <dbReference type="NCBI Taxonomy" id="1535768"/>
    <lineage>
        <taxon>Bacteria</taxon>
        <taxon>Bacillati</taxon>
        <taxon>Actinomycetota</taxon>
        <taxon>Actinomycetes</taxon>
        <taxon>Kitasatosporales</taxon>
        <taxon>Streptomycetaceae</taxon>
        <taxon>Streptomyces</taxon>
    </lineage>
</organism>
<sequence length="166" mass="18323">MNALPFLVSFITSGRLHGLGIGSTLSEVDQAIHAGFVDVVDDEGLSLRRDYGFLEFSFNPGPEWVMATCSIELHRLASGRSTAKKWRRSMQVDFPQYLAWDELRAELSRAPGTPSLKITDQGGFLEYRAAATDVSVIVSDDHEARGRSLGHGDIWSVSLWAAARVR</sequence>
<accession>A0A2R4T3D5</accession>
<dbReference type="AlphaFoldDB" id="A0A2R4T3D5"/>
<protein>
    <submittedName>
        <fullName evidence="1">Uncharacterized protein</fullName>
    </submittedName>
</protein>
<proteinExistence type="predicted"/>
<gene>
    <name evidence="1" type="ORF">SLUN_16980</name>
</gene>
<evidence type="ECO:0000313" key="1">
    <source>
        <dbReference type="EMBL" id="AVZ73616.1"/>
    </source>
</evidence>